<dbReference type="InterPro" id="IPR029063">
    <property type="entry name" value="SAM-dependent_MTases_sf"/>
</dbReference>
<comment type="caution">
    <text evidence="1">The sequence shown here is derived from an EMBL/GenBank/DDBJ whole genome shotgun (WGS) entry which is preliminary data.</text>
</comment>
<dbReference type="RefSeq" id="WP_354508464.1">
    <property type="nucleotide sequence ID" value="NZ_JBEPMO010000006.1"/>
</dbReference>
<dbReference type="Proteomes" id="UP001549146">
    <property type="component" value="Unassembled WGS sequence"/>
</dbReference>
<accession>A0ABV2LTD3</accession>
<gene>
    <name evidence="1" type="ORF">ABID46_001414</name>
</gene>
<sequence>MNKILKRIKIYLNQKKSIPSSYPFVMYDEEKELFKRYISNSKNYLEFGLGGSTIFTLINSKAKITSVDTNIEWINFVEKYKIIKQSIPHRLKIVHINIGPTKSWGFPVNDDHQDKFEDFSKKIFEMHKDEKYDFILVDGRFRVACALQAIINQLDNDELFIGVHDYSIRTEYSILEKFMDIVEFSKTLYVFKIKPQLDVNELQEVYEEYKLVAE</sequence>
<reference evidence="1 2" key="1">
    <citation type="submission" date="2024-06" db="EMBL/GenBank/DDBJ databases">
        <title>Genomic Encyclopedia of Type Strains, Phase IV (KMG-IV): sequencing the most valuable type-strain genomes for metagenomic binning, comparative biology and taxonomic classification.</title>
        <authorList>
            <person name="Goeker M."/>
        </authorList>
    </citation>
    <scope>NUCLEOTIDE SEQUENCE [LARGE SCALE GENOMIC DNA]</scope>
    <source>
        <strain evidence="1 2">DSM 29388</strain>
    </source>
</reference>
<evidence type="ECO:0000313" key="1">
    <source>
        <dbReference type="EMBL" id="MET3731833.1"/>
    </source>
</evidence>
<dbReference type="Gene3D" id="3.40.50.150">
    <property type="entry name" value="Vaccinia Virus protein VP39"/>
    <property type="match status" value="1"/>
</dbReference>
<name>A0ABV2LTD3_9FLAO</name>
<proteinExistence type="predicted"/>
<dbReference type="EMBL" id="JBEPMO010000006">
    <property type="protein sequence ID" value="MET3731833.1"/>
    <property type="molecule type" value="Genomic_DNA"/>
</dbReference>
<evidence type="ECO:0000313" key="2">
    <source>
        <dbReference type="Proteomes" id="UP001549146"/>
    </source>
</evidence>
<organism evidence="1 2">
    <name type="scientific">Moheibacter stercoris</name>
    <dbReference type="NCBI Taxonomy" id="1628251"/>
    <lineage>
        <taxon>Bacteria</taxon>
        <taxon>Pseudomonadati</taxon>
        <taxon>Bacteroidota</taxon>
        <taxon>Flavobacteriia</taxon>
        <taxon>Flavobacteriales</taxon>
        <taxon>Weeksellaceae</taxon>
        <taxon>Moheibacter</taxon>
    </lineage>
</organism>
<keyword evidence="2" id="KW-1185">Reference proteome</keyword>
<protein>
    <recommendedName>
        <fullName evidence="3">Methyltransferase domain-containing protein</fullName>
    </recommendedName>
</protein>
<evidence type="ECO:0008006" key="3">
    <source>
        <dbReference type="Google" id="ProtNLM"/>
    </source>
</evidence>